<comment type="caution">
    <text evidence="3">The sequence shown here is derived from an EMBL/GenBank/DDBJ whole genome shotgun (WGS) entry which is preliminary data.</text>
</comment>
<dbReference type="PANTHER" id="PTHR31672">
    <property type="entry name" value="BNACNNG10540D PROTEIN"/>
    <property type="match status" value="1"/>
</dbReference>
<dbReference type="Proteomes" id="UP001172457">
    <property type="component" value="Chromosome 3"/>
</dbReference>
<dbReference type="CDD" id="cd22157">
    <property type="entry name" value="F-box_AtFBW1-like"/>
    <property type="match status" value="1"/>
</dbReference>
<dbReference type="EMBL" id="JARYMX010000003">
    <property type="protein sequence ID" value="KAJ9555458.1"/>
    <property type="molecule type" value="Genomic_DNA"/>
</dbReference>
<dbReference type="Pfam" id="PF07734">
    <property type="entry name" value="FBA_1"/>
    <property type="match status" value="1"/>
</dbReference>
<dbReference type="InterPro" id="IPR011043">
    <property type="entry name" value="Gal_Oxase/kelch_b-propeller"/>
</dbReference>
<dbReference type="InterPro" id="IPR036047">
    <property type="entry name" value="F-box-like_dom_sf"/>
</dbReference>
<accession>A0AA38TRP2</accession>
<dbReference type="SUPFAM" id="SSF81383">
    <property type="entry name" value="F-box domain"/>
    <property type="match status" value="1"/>
</dbReference>
<dbReference type="Gene3D" id="1.20.1280.50">
    <property type="match status" value="1"/>
</dbReference>
<gene>
    <name evidence="3" type="ORF">OSB04_010072</name>
</gene>
<dbReference type="InterPro" id="IPR006527">
    <property type="entry name" value="F-box-assoc_dom_typ1"/>
</dbReference>
<evidence type="ECO:0008006" key="5">
    <source>
        <dbReference type="Google" id="ProtNLM"/>
    </source>
</evidence>
<keyword evidence="4" id="KW-1185">Reference proteome</keyword>
<name>A0AA38TRP2_9ASTR</name>
<sequence length="413" mass="47174">MTPPELSPEIVLFHILPKLPGKSLLRFKCVCKQWRSFLATPLFANIHLHHLTTVDPHRHEKVLFMASTATSGPLAAKMVQSPSLVVTHYNQNAWIVASSVNGLVCVGILKHTTTEFFDMTIWNPLTGEYKMLSKPIDTKCYSRNAMAFELYYSCSDDDQVPNRFEWQQLQVEGWSVGAGRASLAGGSTADGSSRALKLVRAYDQARELNNLDDDYKILSITTDRNVYIYSLRSDSWRKLESTLDHEDRIPCVGDHNLLDKKLHFLMGKRSRYIIIRFDLKTQKFTKIAVPPSCGRENLSLMVVRGCIELTRFRKVLRGTRMIEMWRMNGDGKWMQIVNISYPPDVDRTMRTKPLYLLRNGNLIVKLTFYGIGISICKVDPKKNYTEDELCSGSTIGPLRTYIETFVSPNQYVT</sequence>
<evidence type="ECO:0000259" key="2">
    <source>
        <dbReference type="Pfam" id="PF12937"/>
    </source>
</evidence>
<feature type="domain" description="F-box associated beta-propeller type 1" evidence="1">
    <location>
        <begin position="210"/>
        <end position="325"/>
    </location>
</feature>
<dbReference type="Pfam" id="PF12937">
    <property type="entry name" value="F-box-like"/>
    <property type="match status" value="1"/>
</dbReference>
<organism evidence="3 4">
    <name type="scientific">Centaurea solstitialis</name>
    <name type="common">yellow star-thistle</name>
    <dbReference type="NCBI Taxonomy" id="347529"/>
    <lineage>
        <taxon>Eukaryota</taxon>
        <taxon>Viridiplantae</taxon>
        <taxon>Streptophyta</taxon>
        <taxon>Embryophyta</taxon>
        <taxon>Tracheophyta</taxon>
        <taxon>Spermatophyta</taxon>
        <taxon>Magnoliopsida</taxon>
        <taxon>eudicotyledons</taxon>
        <taxon>Gunneridae</taxon>
        <taxon>Pentapetalae</taxon>
        <taxon>asterids</taxon>
        <taxon>campanulids</taxon>
        <taxon>Asterales</taxon>
        <taxon>Asteraceae</taxon>
        <taxon>Carduoideae</taxon>
        <taxon>Cardueae</taxon>
        <taxon>Centaureinae</taxon>
        <taxon>Centaurea</taxon>
    </lineage>
</organism>
<dbReference type="PANTHER" id="PTHR31672:SF13">
    <property type="entry name" value="F-BOX PROTEIN CPR30-LIKE"/>
    <property type="match status" value="1"/>
</dbReference>
<protein>
    <recommendedName>
        <fullName evidence="5">F-box domain-containing protein</fullName>
    </recommendedName>
</protein>
<feature type="domain" description="F-box" evidence="2">
    <location>
        <begin position="8"/>
        <end position="48"/>
    </location>
</feature>
<reference evidence="3" key="1">
    <citation type="submission" date="2023-03" db="EMBL/GenBank/DDBJ databases">
        <title>Chromosome-scale reference genome and RAD-based genetic map of yellow starthistle (Centaurea solstitialis) reveal putative structural variation and QTLs associated with invader traits.</title>
        <authorList>
            <person name="Reatini B."/>
            <person name="Cang F.A."/>
            <person name="Jiang Q."/>
            <person name="Mckibben M.T.W."/>
            <person name="Barker M.S."/>
            <person name="Rieseberg L.H."/>
            <person name="Dlugosch K.M."/>
        </authorList>
    </citation>
    <scope>NUCLEOTIDE SEQUENCE</scope>
    <source>
        <strain evidence="3">CAN-66</strain>
        <tissue evidence="3">Leaf</tissue>
    </source>
</reference>
<evidence type="ECO:0000259" key="1">
    <source>
        <dbReference type="Pfam" id="PF07734"/>
    </source>
</evidence>
<dbReference type="InterPro" id="IPR001810">
    <property type="entry name" value="F-box_dom"/>
</dbReference>
<dbReference type="NCBIfam" id="TIGR01640">
    <property type="entry name" value="F_box_assoc_1"/>
    <property type="match status" value="1"/>
</dbReference>
<evidence type="ECO:0000313" key="3">
    <source>
        <dbReference type="EMBL" id="KAJ9555458.1"/>
    </source>
</evidence>
<dbReference type="SUPFAM" id="SSF50965">
    <property type="entry name" value="Galactose oxidase, central domain"/>
    <property type="match status" value="1"/>
</dbReference>
<dbReference type="InterPro" id="IPR017451">
    <property type="entry name" value="F-box-assoc_interact_dom"/>
</dbReference>
<dbReference type="AlphaFoldDB" id="A0AA38TRP2"/>
<evidence type="ECO:0000313" key="4">
    <source>
        <dbReference type="Proteomes" id="UP001172457"/>
    </source>
</evidence>
<proteinExistence type="predicted"/>
<dbReference type="InterPro" id="IPR050796">
    <property type="entry name" value="SCF_F-box_component"/>
</dbReference>